<dbReference type="EMBL" id="UINC01190085">
    <property type="protein sequence ID" value="SVE04068.1"/>
    <property type="molecule type" value="Genomic_DNA"/>
</dbReference>
<evidence type="ECO:0000313" key="2">
    <source>
        <dbReference type="EMBL" id="SVE04068.1"/>
    </source>
</evidence>
<sequence length="34" mass="4030">MPRMPSPLTGEFPSYRPRRLRGSAALRRMVRETR</sequence>
<evidence type="ECO:0000256" key="1">
    <source>
        <dbReference type="SAM" id="MobiDB-lite"/>
    </source>
</evidence>
<proteinExistence type="predicted"/>
<accession>A0A383AAF8</accession>
<gene>
    <name evidence="2" type="ORF">METZ01_LOCUS456922</name>
</gene>
<feature type="non-terminal residue" evidence="2">
    <location>
        <position position="34"/>
    </location>
</feature>
<reference evidence="2" key="1">
    <citation type="submission" date="2018-05" db="EMBL/GenBank/DDBJ databases">
        <authorList>
            <person name="Lanie J.A."/>
            <person name="Ng W.-L."/>
            <person name="Kazmierczak K.M."/>
            <person name="Andrzejewski T.M."/>
            <person name="Davidsen T.M."/>
            <person name="Wayne K.J."/>
            <person name="Tettelin H."/>
            <person name="Glass J.I."/>
            <person name="Rusch D."/>
            <person name="Podicherti R."/>
            <person name="Tsui H.-C.T."/>
            <person name="Winkler M.E."/>
        </authorList>
    </citation>
    <scope>NUCLEOTIDE SEQUENCE</scope>
</reference>
<feature type="region of interest" description="Disordered" evidence="1">
    <location>
        <begin position="1"/>
        <end position="34"/>
    </location>
</feature>
<dbReference type="AlphaFoldDB" id="A0A383AAF8"/>
<name>A0A383AAF8_9ZZZZ</name>
<protein>
    <submittedName>
        <fullName evidence="2">Uncharacterized protein</fullName>
    </submittedName>
</protein>
<organism evidence="2">
    <name type="scientific">marine metagenome</name>
    <dbReference type="NCBI Taxonomy" id="408172"/>
    <lineage>
        <taxon>unclassified sequences</taxon>
        <taxon>metagenomes</taxon>
        <taxon>ecological metagenomes</taxon>
    </lineage>
</organism>